<proteinExistence type="predicted"/>
<protein>
    <submittedName>
        <fullName evidence="1">Uncharacterized protein MANES_12G100500</fullName>
    </submittedName>
</protein>
<dbReference type="AlphaFoldDB" id="A0A2P2IQJ2"/>
<dbReference type="EMBL" id="GGEC01003018">
    <property type="protein sequence ID" value="MBW83501.1"/>
    <property type="molecule type" value="Transcribed_RNA"/>
</dbReference>
<accession>A0A2P2IQJ2</accession>
<organism evidence="1">
    <name type="scientific">Rhizophora mucronata</name>
    <name type="common">Asiatic mangrove</name>
    <dbReference type="NCBI Taxonomy" id="61149"/>
    <lineage>
        <taxon>Eukaryota</taxon>
        <taxon>Viridiplantae</taxon>
        <taxon>Streptophyta</taxon>
        <taxon>Embryophyta</taxon>
        <taxon>Tracheophyta</taxon>
        <taxon>Spermatophyta</taxon>
        <taxon>Magnoliopsida</taxon>
        <taxon>eudicotyledons</taxon>
        <taxon>Gunneridae</taxon>
        <taxon>Pentapetalae</taxon>
        <taxon>rosids</taxon>
        <taxon>fabids</taxon>
        <taxon>Malpighiales</taxon>
        <taxon>Rhizophoraceae</taxon>
        <taxon>Rhizophora</taxon>
    </lineage>
</organism>
<reference evidence="1" key="1">
    <citation type="submission" date="2018-02" db="EMBL/GenBank/DDBJ databases">
        <title>Rhizophora mucronata_Transcriptome.</title>
        <authorList>
            <person name="Meera S.P."/>
            <person name="Sreeshan A."/>
            <person name="Augustine A."/>
        </authorList>
    </citation>
    <scope>NUCLEOTIDE SEQUENCE</scope>
    <source>
        <tissue evidence="1">Leaf</tissue>
    </source>
</reference>
<evidence type="ECO:0000313" key="1">
    <source>
        <dbReference type="EMBL" id="MBW83501.1"/>
    </source>
</evidence>
<sequence length="25" mass="3006">MPCYIWTVANKWDAKINRNGNRQLL</sequence>
<name>A0A2P2IQJ2_RHIMU</name>